<keyword evidence="4" id="KW-0472">Membrane</keyword>
<evidence type="ECO:0000313" key="10">
    <source>
        <dbReference type="Proteomes" id="UP001589688"/>
    </source>
</evidence>
<evidence type="ECO:0000256" key="6">
    <source>
        <dbReference type="SAM" id="SignalP"/>
    </source>
</evidence>
<dbReference type="Proteomes" id="UP001589688">
    <property type="component" value="Unassembled WGS sequence"/>
</dbReference>
<dbReference type="InterPro" id="IPR033985">
    <property type="entry name" value="SusD-like_N"/>
</dbReference>
<dbReference type="EMBL" id="JBHLZF010000002">
    <property type="protein sequence ID" value="MFB9898352.1"/>
    <property type="molecule type" value="Genomic_DNA"/>
</dbReference>
<comment type="subcellular location">
    <subcellularLocation>
        <location evidence="1">Cell outer membrane</location>
    </subcellularLocation>
</comment>
<dbReference type="InterPro" id="IPR012944">
    <property type="entry name" value="SusD_RagB_dom"/>
</dbReference>
<feature type="domain" description="SusD-like N-terminal" evidence="8">
    <location>
        <begin position="101"/>
        <end position="245"/>
    </location>
</feature>
<name>A0ABV5ZLU4_9BACT</name>
<gene>
    <name evidence="9" type="ORF">ACFFK8_11245</name>
</gene>
<dbReference type="Pfam" id="PF14322">
    <property type="entry name" value="SusD-like_3"/>
    <property type="match status" value="1"/>
</dbReference>
<evidence type="ECO:0000259" key="8">
    <source>
        <dbReference type="Pfam" id="PF14322"/>
    </source>
</evidence>
<feature type="signal peptide" evidence="6">
    <location>
        <begin position="1"/>
        <end position="18"/>
    </location>
</feature>
<dbReference type="Pfam" id="PF07980">
    <property type="entry name" value="SusD_RagB"/>
    <property type="match status" value="1"/>
</dbReference>
<keyword evidence="5" id="KW-0998">Cell outer membrane</keyword>
<comment type="caution">
    <text evidence="9">The sequence shown here is derived from an EMBL/GenBank/DDBJ whole genome shotgun (WGS) entry which is preliminary data.</text>
</comment>
<dbReference type="Gene3D" id="1.25.40.390">
    <property type="match status" value="1"/>
</dbReference>
<evidence type="ECO:0000259" key="7">
    <source>
        <dbReference type="Pfam" id="PF07980"/>
    </source>
</evidence>
<evidence type="ECO:0000256" key="1">
    <source>
        <dbReference type="ARBA" id="ARBA00004442"/>
    </source>
</evidence>
<sequence length="639" mass="72362">MKTKIHLALLAFTMASFASCTDVLDQIPSDRYTDAVVWNDETLILQHLAQLYAYTPVMVQDCPASASTWNGATLNRDDNSWGVWMGQSEQIEGSTRSLEMADECKYNFGAQTDFNQLKRYGYQVNDTYFQWWGNAYYQIRNLNNFMDQMDKSTLQNKEELKGEARFLRAFCYFAMVKRYGGVPLVTAVQAIDADSTVLYLARSSEKQCYDFIIDECEQAARVLPARQETGRASKWAAYALESRASLFAGSIAQWGQQQLDGLLGFAPADANKYYRICVDACNKIMESGNFSLYNQDADKVTNYRNIFLKKDNSESIMAWRHTGPSWMAGGTGLWSWDMCECPRPNVWGVGNYHCPYLDFVELFECVDGTPGKLEFDPNKSYTMAELFGNRDPRLAANVWTNGTPWPNGVGGVCFGQDHVDMHRGIMKPNGVVESSRFGSYKGIGAIGDQLARVVEYSLLNTGFGVRKYLDDDADVQSWFCTSTTDYQIFRYAEILLNQAEAAFELGDNAVALRNVNQIRSRAGIVQLAGITRDQLRHERTIELCFENHRYWDLRRWRTAEQVLSTSHQGLTYILDPSSLLDAKDKIIPGATPKFYLRVVEYIDGANETPVFPAKNYYWPVGNARIAQNPNLVENPGYAN</sequence>
<dbReference type="PROSITE" id="PS51257">
    <property type="entry name" value="PROKAR_LIPOPROTEIN"/>
    <property type="match status" value="1"/>
</dbReference>
<reference evidence="9 10" key="1">
    <citation type="submission" date="2024-09" db="EMBL/GenBank/DDBJ databases">
        <authorList>
            <person name="Sun Q."/>
            <person name="Mori K."/>
        </authorList>
    </citation>
    <scope>NUCLEOTIDE SEQUENCE [LARGE SCALE GENOMIC DNA]</scope>
    <source>
        <strain evidence="9 10">ATCC 51272</strain>
    </source>
</reference>
<dbReference type="SUPFAM" id="SSF48452">
    <property type="entry name" value="TPR-like"/>
    <property type="match status" value="1"/>
</dbReference>
<feature type="domain" description="RagB/SusD" evidence="7">
    <location>
        <begin position="343"/>
        <end position="637"/>
    </location>
</feature>
<dbReference type="RefSeq" id="WP_005845204.1">
    <property type="nucleotide sequence ID" value="NZ_JBHLZF010000002.1"/>
</dbReference>
<protein>
    <submittedName>
        <fullName evidence="9">RagB/SusD family nutrient uptake outer membrane protein</fullName>
    </submittedName>
</protein>
<proteinExistence type="inferred from homology"/>
<keyword evidence="3 6" id="KW-0732">Signal</keyword>
<feature type="chain" id="PRO_5047341355" evidence="6">
    <location>
        <begin position="19"/>
        <end position="639"/>
    </location>
</feature>
<dbReference type="InterPro" id="IPR011990">
    <property type="entry name" value="TPR-like_helical_dom_sf"/>
</dbReference>
<evidence type="ECO:0000256" key="4">
    <source>
        <dbReference type="ARBA" id="ARBA00023136"/>
    </source>
</evidence>
<evidence type="ECO:0000313" key="9">
    <source>
        <dbReference type="EMBL" id="MFB9898352.1"/>
    </source>
</evidence>
<accession>A0ABV5ZLU4</accession>
<evidence type="ECO:0000256" key="5">
    <source>
        <dbReference type="ARBA" id="ARBA00023237"/>
    </source>
</evidence>
<keyword evidence="10" id="KW-1185">Reference proteome</keyword>
<organism evidence="9 10">
    <name type="scientific">Hallella seregens ATCC 51272</name>
    <dbReference type="NCBI Taxonomy" id="1336250"/>
    <lineage>
        <taxon>Bacteria</taxon>
        <taxon>Pseudomonadati</taxon>
        <taxon>Bacteroidota</taxon>
        <taxon>Bacteroidia</taxon>
        <taxon>Bacteroidales</taxon>
        <taxon>Prevotellaceae</taxon>
        <taxon>Hallella</taxon>
    </lineage>
</organism>
<comment type="similarity">
    <text evidence="2">Belongs to the SusD family.</text>
</comment>
<evidence type="ECO:0000256" key="3">
    <source>
        <dbReference type="ARBA" id="ARBA00022729"/>
    </source>
</evidence>
<evidence type="ECO:0000256" key="2">
    <source>
        <dbReference type="ARBA" id="ARBA00006275"/>
    </source>
</evidence>